<evidence type="ECO:0000256" key="1">
    <source>
        <dbReference type="ARBA" id="ARBA00002388"/>
    </source>
</evidence>
<keyword evidence="3" id="KW-1133">Transmembrane helix</keyword>
<comment type="caution">
    <text evidence="5">The sequence shown here is derived from an EMBL/GenBank/DDBJ whole genome shotgun (WGS) entry which is preliminary data.</text>
</comment>
<evidence type="ECO:0000259" key="4">
    <source>
        <dbReference type="PROSITE" id="PS50072"/>
    </source>
</evidence>
<reference evidence="5 6" key="1">
    <citation type="journal article" date="2019" name="Int. J. Syst. Evol. Microbiol.">
        <title>The Global Catalogue of Microorganisms (GCM) 10K type strain sequencing project: providing services to taxonomists for standard genome sequencing and annotation.</title>
        <authorList>
            <consortium name="The Broad Institute Genomics Platform"/>
            <consortium name="The Broad Institute Genome Sequencing Center for Infectious Disease"/>
            <person name="Wu L."/>
            <person name="Ma J."/>
        </authorList>
    </citation>
    <scope>NUCLEOTIDE SEQUENCE [LARGE SCALE GENOMIC DNA]</scope>
    <source>
        <strain evidence="5 6">JCM 3272</strain>
    </source>
</reference>
<dbReference type="InterPro" id="IPR029000">
    <property type="entry name" value="Cyclophilin-like_dom_sf"/>
</dbReference>
<dbReference type="PANTHER" id="PTHR45625">
    <property type="entry name" value="PEPTIDYL-PROLYL CIS-TRANS ISOMERASE-RELATED"/>
    <property type="match status" value="1"/>
</dbReference>
<feature type="region of interest" description="Disordered" evidence="2">
    <location>
        <begin position="257"/>
        <end position="290"/>
    </location>
</feature>
<dbReference type="EMBL" id="BAAARV010000070">
    <property type="protein sequence ID" value="GAA2370396.1"/>
    <property type="molecule type" value="Genomic_DNA"/>
</dbReference>
<dbReference type="Pfam" id="PF00160">
    <property type="entry name" value="Pro_isomerase"/>
    <property type="match status" value="1"/>
</dbReference>
<keyword evidence="6" id="KW-1185">Reference proteome</keyword>
<feature type="domain" description="PPIase cyclophilin-type" evidence="4">
    <location>
        <begin position="122"/>
        <end position="285"/>
    </location>
</feature>
<evidence type="ECO:0000313" key="5">
    <source>
        <dbReference type="EMBL" id="GAA2370396.1"/>
    </source>
</evidence>
<keyword evidence="5" id="KW-0413">Isomerase</keyword>
<dbReference type="CDD" id="cd00317">
    <property type="entry name" value="cyclophilin"/>
    <property type="match status" value="1"/>
</dbReference>
<gene>
    <name evidence="5" type="ORF">GCM10010170_071420</name>
</gene>
<sequence length="290" mass="30610">MTTNRDRQRAAARARLEREMGVRAEQSRLRRRRNTTIAAGAGALIVLLAAAWVVIAVTSNGDKKEQAAADPSATPTTCSFLPLADPSASASPDPETAKYTKDVGMPPATGEARTGTQTMTLDTSVGTIKVEVDTAHAPCAAESFTYLASKKFFDNTSCHRLVLQQVYVLQCGDPSGTGYGGPSYRYAQENLPTDKRPAYGEGVVAMANNSQPASTGSQFFIVYKDIEDSAQLQPAYTVIGRVTEGLDLVKKVAAAGVQAGPSADPSTPPAEGKPKTEVNIKSLTMSAPQP</sequence>
<keyword evidence="3" id="KW-0472">Membrane</keyword>
<evidence type="ECO:0000313" key="6">
    <source>
        <dbReference type="Proteomes" id="UP001501444"/>
    </source>
</evidence>
<dbReference type="RefSeq" id="WP_344617006.1">
    <property type="nucleotide sequence ID" value="NZ_BAAARV010000070.1"/>
</dbReference>
<dbReference type="SUPFAM" id="SSF50891">
    <property type="entry name" value="Cyclophilin-like"/>
    <property type="match status" value="1"/>
</dbReference>
<protein>
    <submittedName>
        <fullName evidence="5">Peptidylprolyl isomerase</fullName>
    </submittedName>
</protein>
<dbReference type="GO" id="GO:0016853">
    <property type="term" value="F:isomerase activity"/>
    <property type="evidence" value="ECO:0007669"/>
    <property type="project" value="UniProtKB-KW"/>
</dbReference>
<evidence type="ECO:0000256" key="2">
    <source>
        <dbReference type="SAM" id="MobiDB-lite"/>
    </source>
</evidence>
<accession>A0ABN3H672</accession>
<feature type="region of interest" description="Disordered" evidence="2">
    <location>
        <begin position="65"/>
        <end position="114"/>
    </location>
</feature>
<keyword evidence="3" id="KW-0812">Transmembrane</keyword>
<evidence type="ECO:0000256" key="3">
    <source>
        <dbReference type="SAM" id="Phobius"/>
    </source>
</evidence>
<dbReference type="PANTHER" id="PTHR45625:SF3">
    <property type="entry name" value="PEPTIDYL-PROLYL CIS-TRANS ISOMERASE B-RELATED"/>
    <property type="match status" value="1"/>
</dbReference>
<comment type="function">
    <text evidence="1">PPIases accelerate the folding of proteins. It catalyzes the cis-trans isomerization of proline imidic peptide bonds in oligopeptides.</text>
</comment>
<feature type="compositionally biased region" description="Polar residues" evidence="2">
    <location>
        <begin position="279"/>
        <end position="290"/>
    </location>
</feature>
<dbReference type="Gene3D" id="2.40.100.10">
    <property type="entry name" value="Cyclophilin-like"/>
    <property type="match status" value="1"/>
</dbReference>
<dbReference type="InterPro" id="IPR002130">
    <property type="entry name" value="Cyclophilin-type_PPIase_dom"/>
</dbReference>
<proteinExistence type="predicted"/>
<feature type="transmembrane region" description="Helical" evidence="3">
    <location>
        <begin position="37"/>
        <end position="57"/>
    </location>
</feature>
<organism evidence="5 6">
    <name type="scientific">Dactylosporangium salmoneum</name>
    <dbReference type="NCBI Taxonomy" id="53361"/>
    <lineage>
        <taxon>Bacteria</taxon>
        <taxon>Bacillati</taxon>
        <taxon>Actinomycetota</taxon>
        <taxon>Actinomycetes</taxon>
        <taxon>Micromonosporales</taxon>
        <taxon>Micromonosporaceae</taxon>
        <taxon>Dactylosporangium</taxon>
    </lineage>
</organism>
<dbReference type="Proteomes" id="UP001501444">
    <property type="component" value="Unassembled WGS sequence"/>
</dbReference>
<dbReference type="InterPro" id="IPR044666">
    <property type="entry name" value="Cyclophilin_A-like"/>
</dbReference>
<dbReference type="PROSITE" id="PS50072">
    <property type="entry name" value="CSA_PPIASE_2"/>
    <property type="match status" value="1"/>
</dbReference>
<name>A0ABN3H672_9ACTN</name>